<proteinExistence type="predicted"/>
<dbReference type="AlphaFoldDB" id="A0A501WRG7"/>
<name>A0A501WRG7_9RHOB</name>
<evidence type="ECO:0000313" key="1">
    <source>
        <dbReference type="EMBL" id="TPE52059.1"/>
    </source>
</evidence>
<gene>
    <name evidence="1" type="ORF">FJM51_06425</name>
</gene>
<dbReference type="RefSeq" id="WP_140453301.1">
    <property type="nucleotide sequence ID" value="NZ_VFRP01000004.1"/>
</dbReference>
<reference evidence="1 2" key="1">
    <citation type="submission" date="2019-06" db="EMBL/GenBank/DDBJ databases">
        <title>A novel bacterium of genus Amaricoccus, isolated from marine sediment.</title>
        <authorList>
            <person name="Huang H."/>
            <person name="Mo K."/>
            <person name="Hu Y."/>
        </authorList>
    </citation>
    <scope>NUCLEOTIDE SEQUENCE [LARGE SCALE GENOMIC DNA]</scope>
    <source>
        <strain evidence="1 2">HB172011</strain>
    </source>
</reference>
<dbReference type="EMBL" id="VFRP01000004">
    <property type="protein sequence ID" value="TPE52059.1"/>
    <property type="molecule type" value="Genomic_DNA"/>
</dbReference>
<comment type="caution">
    <text evidence="1">The sequence shown here is derived from an EMBL/GenBank/DDBJ whole genome shotgun (WGS) entry which is preliminary data.</text>
</comment>
<accession>A0A501WRG7</accession>
<evidence type="ECO:0000313" key="2">
    <source>
        <dbReference type="Proteomes" id="UP000319255"/>
    </source>
</evidence>
<organism evidence="1 2">
    <name type="scientific">Amaricoccus solimangrovi</name>
    <dbReference type="NCBI Taxonomy" id="2589815"/>
    <lineage>
        <taxon>Bacteria</taxon>
        <taxon>Pseudomonadati</taxon>
        <taxon>Pseudomonadota</taxon>
        <taxon>Alphaproteobacteria</taxon>
        <taxon>Rhodobacterales</taxon>
        <taxon>Paracoccaceae</taxon>
        <taxon>Amaricoccus</taxon>
    </lineage>
</organism>
<protein>
    <recommendedName>
        <fullName evidence="3">DUF1127 domain-containing protein</fullName>
    </recommendedName>
</protein>
<sequence length="75" mass="8785">MSVFIEMHERPEARHGYDLRGFLAELARRARAAMARRQAIARTRQQYRMLLTCEDSVLRDIGVSRLEVRAALREL</sequence>
<evidence type="ECO:0008006" key="3">
    <source>
        <dbReference type="Google" id="ProtNLM"/>
    </source>
</evidence>
<dbReference type="Proteomes" id="UP000319255">
    <property type="component" value="Unassembled WGS sequence"/>
</dbReference>
<keyword evidence="2" id="KW-1185">Reference proteome</keyword>